<name>A0A369XPD3_9PROT</name>
<dbReference type="PRINTS" id="PR01210">
    <property type="entry name" value="GGTRANSPTASE"/>
</dbReference>
<protein>
    <submittedName>
        <fullName evidence="6">Gamma-glutamyltransferase family protein</fullName>
    </submittedName>
</protein>
<evidence type="ECO:0000256" key="1">
    <source>
        <dbReference type="ARBA" id="ARBA00009381"/>
    </source>
</evidence>
<feature type="signal peptide" evidence="5">
    <location>
        <begin position="1"/>
        <end position="20"/>
    </location>
</feature>
<evidence type="ECO:0000256" key="4">
    <source>
        <dbReference type="ARBA" id="ARBA00023145"/>
    </source>
</evidence>
<dbReference type="Gene3D" id="3.60.20.40">
    <property type="match status" value="1"/>
</dbReference>
<dbReference type="PANTHER" id="PTHR43199">
    <property type="entry name" value="GLUTATHIONE HYDROLASE"/>
    <property type="match status" value="1"/>
</dbReference>
<dbReference type="InterPro" id="IPR029055">
    <property type="entry name" value="Ntn_hydrolases_N"/>
</dbReference>
<dbReference type="SUPFAM" id="SSF56235">
    <property type="entry name" value="N-terminal nucleophile aminohydrolases (Ntn hydrolases)"/>
    <property type="match status" value="1"/>
</dbReference>
<proteinExistence type="inferred from homology"/>
<gene>
    <name evidence="6" type="ORF">DVS81_17510</name>
</gene>
<dbReference type="EMBL" id="QPGA01000049">
    <property type="protein sequence ID" value="RDE49258.1"/>
    <property type="molecule type" value="Genomic_DNA"/>
</dbReference>
<feature type="chain" id="PRO_5016826856" evidence="5">
    <location>
        <begin position="21"/>
        <end position="594"/>
    </location>
</feature>
<evidence type="ECO:0000256" key="5">
    <source>
        <dbReference type="SAM" id="SignalP"/>
    </source>
</evidence>
<dbReference type="GO" id="GO:0016787">
    <property type="term" value="F:hydrolase activity"/>
    <property type="evidence" value="ECO:0007669"/>
    <property type="project" value="UniProtKB-KW"/>
</dbReference>
<evidence type="ECO:0000256" key="3">
    <source>
        <dbReference type="ARBA" id="ARBA00022801"/>
    </source>
</evidence>
<dbReference type="Pfam" id="PF01019">
    <property type="entry name" value="G_glu_transpept"/>
    <property type="match status" value="1"/>
</dbReference>
<comment type="similarity">
    <text evidence="1">Belongs to the gamma-glutamyltransferase family.</text>
</comment>
<reference evidence="6 7" key="1">
    <citation type="submission" date="2018-05" db="EMBL/GenBank/DDBJ databases">
        <title>Integrated omic analyses show evidence that a Ca. Accumulibacter phosphatis strain performs denitrification under micro-aerobic conditions.</title>
        <authorList>
            <person name="Camejo P.Y."/>
            <person name="Katherine M.D."/>
            <person name="Daniel N.R."/>
        </authorList>
    </citation>
    <scope>NUCLEOTIDE SEQUENCE [LARGE SCALE GENOMIC DNA]</scope>
    <source>
        <strain evidence="6">UW-LDO-IC</strain>
    </source>
</reference>
<dbReference type="Proteomes" id="UP000253831">
    <property type="component" value="Unassembled WGS sequence"/>
</dbReference>
<comment type="caution">
    <text evidence="6">The sequence shown here is derived from an EMBL/GenBank/DDBJ whole genome shotgun (WGS) entry which is preliminary data.</text>
</comment>
<dbReference type="Gene3D" id="1.10.246.130">
    <property type="match status" value="1"/>
</dbReference>
<sequence>MKLAYFALLAALFAVGCSHAPSSGISHAGLNQPEGTSEATHQPGWSGQRFAVATAHPLASKAGLEILQAGGSAVDAAIAAQMVLTLVEPQSSGIGGGAFLMHYDGREIVAFDGRETAPASVSETLFMKADGTPMAFREAVVGGRAVGVPGTVRMLEMAHAEYGRLPWSRLFAPAIALAEEGFPLGLRLYTLLKTERDLRKDPKAGPYFYDRDGEPQAVGTILRNTELAAVLRRIASEGSQAFYEGEVAQAVVARVRDHPDNPGQLSMADMAGYQAKRREPLCAIYEPRAALPPRSYRICGFPPPSSGEITIAQILGILNRTRAPFLRFEDPLWMHYYTEASRLAFADRARYIADPDFVAAPAGSWDSLIRPDYLAERARLIGPQSMKVATAGSPTPLRASFTPMPEQVEYGTSHISVVDAEGKAVAMTSSIEDAFGARQMVRGFLLNNQLTDFSFLPADSNGTPIANRVEPGKRPRSSMSPTLVFDNDSGELLMSGGSPGGAMIIHYTAKLLYATLNWGLTPQDAIDLPNFGSLNGPTLLEEERFSGDFVGALRARGHTVKEIGLSSGLQAIQKRQGAYVGGADPRREGRVMGE</sequence>
<keyword evidence="4" id="KW-0865">Zymogen</keyword>
<keyword evidence="5" id="KW-0732">Signal</keyword>
<evidence type="ECO:0000256" key="2">
    <source>
        <dbReference type="ARBA" id="ARBA00022679"/>
    </source>
</evidence>
<dbReference type="GO" id="GO:0016740">
    <property type="term" value="F:transferase activity"/>
    <property type="evidence" value="ECO:0007669"/>
    <property type="project" value="UniProtKB-KW"/>
</dbReference>
<dbReference type="PANTHER" id="PTHR43199:SF1">
    <property type="entry name" value="GLUTATHIONE HYDROLASE PROENZYME"/>
    <property type="match status" value="1"/>
</dbReference>
<dbReference type="PROSITE" id="PS51257">
    <property type="entry name" value="PROKAR_LIPOPROTEIN"/>
    <property type="match status" value="1"/>
</dbReference>
<dbReference type="InterPro" id="IPR051792">
    <property type="entry name" value="GGT_bact"/>
</dbReference>
<accession>A0A369XPD3</accession>
<dbReference type="InterPro" id="IPR043138">
    <property type="entry name" value="GGT_lsub"/>
</dbReference>
<evidence type="ECO:0000313" key="7">
    <source>
        <dbReference type="Proteomes" id="UP000253831"/>
    </source>
</evidence>
<keyword evidence="2 6" id="KW-0808">Transferase</keyword>
<evidence type="ECO:0000313" key="6">
    <source>
        <dbReference type="EMBL" id="RDE49258.1"/>
    </source>
</evidence>
<dbReference type="AlphaFoldDB" id="A0A369XPD3"/>
<keyword evidence="3" id="KW-0378">Hydrolase</keyword>
<dbReference type="InterPro" id="IPR043137">
    <property type="entry name" value="GGT_ssub_C"/>
</dbReference>
<organism evidence="6 7">
    <name type="scientific">Candidatus Accumulibacter meliphilus</name>
    <dbReference type="NCBI Taxonomy" id="2211374"/>
    <lineage>
        <taxon>Bacteria</taxon>
        <taxon>Pseudomonadati</taxon>
        <taxon>Pseudomonadota</taxon>
        <taxon>Betaproteobacteria</taxon>
        <taxon>Candidatus Accumulibacter</taxon>
    </lineage>
</organism>